<dbReference type="Pfam" id="PF12802">
    <property type="entry name" value="MarR_2"/>
    <property type="match status" value="1"/>
</dbReference>
<dbReference type="OrthoDB" id="3254893at2"/>
<dbReference type="GO" id="GO:0003700">
    <property type="term" value="F:DNA-binding transcription factor activity"/>
    <property type="evidence" value="ECO:0007669"/>
    <property type="project" value="InterPro"/>
</dbReference>
<dbReference type="PRINTS" id="PR00598">
    <property type="entry name" value="HTHMARR"/>
</dbReference>
<gene>
    <name evidence="5" type="ORF">DS742_05615</name>
</gene>
<evidence type="ECO:0000313" key="5">
    <source>
        <dbReference type="EMBL" id="RFZ79935.1"/>
    </source>
</evidence>
<accession>A0A3E2NG30</accession>
<dbReference type="AlphaFoldDB" id="A0A3E2NG30"/>
<evidence type="ECO:0000256" key="1">
    <source>
        <dbReference type="ARBA" id="ARBA00023015"/>
    </source>
</evidence>
<comment type="caution">
    <text evidence="5">The sequence shown here is derived from an EMBL/GenBank/DDBJ whole genome shotgun (WGS) entry which is preliminary data.</text>
</comment>
<evidence type="ECO:0000313" key="6">
    <source>
        <dbReference type="Proteomes" id="UP000260680"/>
    </source>
</evidence>
<dbReference type="EMBL" id="QOHO01000016">
    <property type="protein sequence ID" value="RFZ79935.1"/>
    <property type="molecule type" value="Genomic_DNA"/>
</dbReference>
<dbReference type="InterPro" id="IPR036388">
    <property type="entry name" value="WH-like_DNA-bd_sf"/>
</dbReference>
<dbReference type="PANTHER" id="PTHR42756:SF1">
    <property type="entry name" value="TRANSCRIPTIONAL REPRESSOR OF EMRAB OPERON"/>
    <property type="match status" value="1"/>
</dbReference>
<dbReference type="PROSITE" id="PS50995">
    <property type="entry name" value="HTH_MARR_2"/>
    <property type="match status" value="1"/>
</dbReference>
<keyword evidence="1" id="KW-0805">Transcription regulation</keyword>
<dbReference type="GO" id="GO:0003677">
    <property type="term" value="F:DNA binding"/>
    <property type="evidence" value="ECO:0007669"/>
    <property type="project" value="UniProtKB-KW"/>
</dbReference>
<keyword evidence="2" id="KW-0238">DNA-binding</keyword>
<protein>
    <submittedName>
        <fullName evidence="5">MarR family transcriptional regulator</fullName>
    </submittedName>
</protein>
<dbReference type="InterPro" id="IPR036390">
    <property type="entry name" value="WH_DNA-bd_sf"/>
</dbReference>
<feature type="domain" description="HTH marR-type" evidence="4">
    <location>
        <begin position="4"/>
        <end position="136"/>
    </location>
</feature>
<dbReference type="Proteomes" id="UP000260680">
    <property type="component" value="Unassembled WGS sequence"/>
</dbReference>
<organism evidence="5 6">
    <name type="scientific">Lacrimispora amygdalina</name>
    <dbReference type="NCBI Taxonomy" id="253257"/>
    <lineage>
        <taxon>Bacteria</taxon>
        <taxon>Bacillati</taxon>
        <taxon>Bacillota</taxon>
        <taxon>Clostridia</taxon>
        <taxon>Lachnospirales</taxon>
        <taxon>Lachnospiraceae</taxon>
        <taxon>Lacrimispora</taxon>
    </lineage>
</organism>
<dbReference type="PANTHER" id="PTHR42756">
    <property type="entry name" value="TRANSCRIPTIONAL REGULATOR, MARR"/>
    <property type="match status" value="1"/>
</dbReference>
<evidence type="ECO:0000256" key="3">
    <source>
        <dbReference type="ARBA" id="ARBA00023163"/>
    </source>
</evidence>
<dbReference type="RefSeq" id="WP_117416032.1">
    <property type="nucleotide sequence ID" value="NZ_QOHO01000016.1"/>
</dbReference>
<dbReference type="Gene3D" id="1.10.10.10">
    <property type="entry name" value="Winged helix-like DNA-binding domain superfamily/Winged helix DNA-binding domain"/>
    <property type="match status" value="1"/>
</dbReference>
<keyword evidence="3" id="KW-0804">Transcription</keyword>
<reference evidence="5 6" key="1">
    <citation type="submission" date="2018-07" db="EMBL/GenBank/DDBJ databases">
        <title>New species, Clostridium PI-S10-A1B.</title>
        <authorList>
            <person name="Krishna G."/>
            <person name="Summeta K."/>
            <person name="Shikha S."/>
            <person name="Prabhu P.B."/>
            <person name="Suresh K."/>
        </authorList>
    </citation>
    <scope>NUCLEOTIDE SEQUENCE [LARGE SCALE GENOMIC DNA]</scope>
    <source>
        <strain evidence="5 6">PI-S10-A1B</strain>
    </source>
</reference>
<dbReference type="InterPro" id="IPR000835">
    <property type="entry name" value="HTH_MarR-typ"/>
</dbReference>
<evidence type="ECO:0000256" key="2">
    <source>
        <dbReference type="ARBA" id="ARBA00023125"/>
    </source>
</evidence>
<proteinExistence type="predicted"/>
<dbReference type="SUPFAM" id="SSF46785">
    <property type="entry name" value="Winged helix' DNA-binding domain"/>
    <property type="match status" value="1"/>
</dbReference>
<sequence>MNPNTELMEKFFRIGRLMHQSHHKKSKHCSDSCRGQGRVLSILKKNPQITQKELSALLDIRSQSLGELLARLERDGCIFRVPSDTDRRVLHITLTEQGMKAAGQAEENKERSAELFDCLSEEEKEYLEKILDRLVVVFEKEASESGDMRSEK</sequence>
<evidence type="ECO:0000259" key="4">
    <source>
        <dbReference type="PROSITE" id="PS50995"/>
    </source>
</evidence>
<dbReference type="SMART" id="SM00347">
    <property type="entry name" value="HTH_MARR"/>
    <property type="match status" value="1"/>
</dbReference>
<name>A0A3E2NG30_9FIRM</name>